<dbReference type="Gene3D" id="3.10.10.10">
    <property type="entry name" value="HIV Type 1 Reverse Transcriptase, subunit A, domain 1"/>
    <property type="match status" value="1"/>
</dbReference>
<keyword evidence="1" id="KW-0645">Protease</keyword>
<reference evidence="10" key="2">
    <citation type="submission" date="2023-11" db="UniProtKB">
        <authorList>
            <consortium name="WormBaseParasite"/>
        </authorList>
    </citation>
    <scope>IDENTIFICATION</scope>
</reference>
<dbReference type="WBParaSite" id="SRDH1_77460.1">
    <property type="protein sequence ID" value="SRDH1_77460.1"/>
    <property type="gene ID" value="SRDH1_77460"/>
</dbReference>
<dbReference type="PROSITE" id="PS50878">
    <property type="entry name" value="RT_POL"/>
    <property type="match status" value="1"/>
</dbReference>
<keyword evidence="5" id="KW-0255">Endonuclease</keyword>
<dbReference type="GO" id="GO:0003964">
    <property type="term" value="F:RNA-directed DNA polymerase activity"/>
    <property type="evidence" value="ECO:0007669"/>
    <property type="project" value="UniProtKB-KW"/>
</dbReference>
<dbReference type="InterPro" id="IPR000477">
    <property type="entry name" value="RT_dom"/>
</dbReference>
<sequence length="250" mass="28329">MSSTVKHPMSTSFALVPKKDINDWRSTGDYRHLNAKPVPDRYPLPHIHDLTATLKGTIVFSKIGLVKAYNQIPLATDDIPKTAIITPFGLYEFSRMPFGLRKAAENFQRFIDEVFRDLNFIHVYVDDCLVASPDRESNLQHLYIVFERLKKHGITVNIQKFQIGTDSLDFLGHTIEAQGIRPLRGKVAVILDYPEPTTIKQFLTLNGLVSFYGRFIPKCASLMKPLADQRRANAKSINLDDTVRKALSTV</sequence>
<dbReference type="InterPro" id="IPR043128">
    <property type="entry name" value="Rev_trsase/Diguanyl_cyclase"/>
</dbReference>
<keyword evidence="4" id="KW-0540">Nuclease</keyword>
<keyword evidence="9" id="KW-1185">Reference proteome</keyword>
<dbReference type="InterPro" id="IPR043502">
    <property type="entry name" value="DNA/RNA_pol_sf"/>
</dbReference>
<dbReference type="InterPro" id="IPR050951">
    <property type="entry name" value="Retrovirus_Pol_polyprotein"/>
</dbReference>
<feature type="domain" description="Reverse transcriptase" evidence="8">
    <location>
        <begin position="1"/>
        <end position="175"/>
    </location>
</feature>
<keyword evidence="2" id="KW-0808">Transferase</keyword>
<evidence type="ECO:0000313" key="10">
    <source>
        <dbReference type="WBParaSite" id="SRDH1_77460.1"/>
    </source>
</evidence>
<dbReference type="FunFam" id="3.10.10.10:FF:000007">
    <property type="entry name" value="Retrovirus-related Pol polyprotein from transposon 17.6-like Protein"/>
    <property type="match status" value="1"/>
</dbReference>
<evidence type="ECO:0000313" key="9">
    <source>
        <dbReference type="Proteomes" id="UP000050792"/>
    </source>
</evidence>
<dbReference type="AlphaFoldDB" id="A0AA85G6A5"/>
<keyword evidence="6" id="KW-0378">Hydrolase</keyword>
<evidence type="ECO:0000256" key="4">
    <source>
        <dbReference type="ARBA" id="ARBA00022722"/>
    </source>
</evidence>
<dbReference type="Pfam" id="PF00078">
    <property type="entry name" value="RVT_1"/>
    <property type="match status" value="1"/>
</dbReference>
<dbReference type="Gene3D" id="3.30.70.270">
    <property type="match status" value="2"/>
</dbReference>
<dbReference type="PANTHER" id="PTHR37984:SF5">
    <property type="entry name" value="PROTEIN NYNRIN-LIKE"/>
    <property type="match status" value="1"/>
</dbReference>
<accession>A0AA85G6A5</accession>
<dbReference type="SUPFAM" id="SSF56672">
    <property type="entry name" value="DNA/RNA polymerases"/>
    <property type="match status" value="1"/>
</dbReference>
<name>A0AA85G6A5_9TREM</name>
<evidence type="ECO:0000256" key="2">
    <source>
        <dbReference type="ARBA" id="ARBA00022679"/>
    </source>
</evidence>
<reference evidence="9" key="1">
    <citation type="submission" date="2022-06" db="EMBL/GenBank/DDBJ databases">
        <authorList>
            <person name="Berger JAMES D."/>
            <person name="Berger JAMES D."/>
        </authorList>
    </citation>
    <scope>NUCLEOTIDE SEQUENCE [LARGE SCALE GENOMIC DNA]</scope>
</reference>
<dbReference type="GO" id="GO:0008233">
    <property type="term" value="F:peptidase activity"/>
    <property type="evidence" value="ECO:0007669"/>
    <property type="project" value="UniProtKB-KW"/>
</dbReference>
<organism evidence="9 10">
    <name type="scientific">Schistosoma rodhaini</name>
    <dbReference type="NCBI Taxonomy" id="6188"/>
    <lineage>
        <taxon>Eukaryota</taxon>
        <taxon>Metazoa</taxon>
        <taxon>Spiralia</taxon>
        <taxon>Lophotrochozoa</taxon>
        <taxon>Platyhelminthes</taxon>
        <taxon>Trematoda</taxon>
        <taxon>Digenea</taxon>
        <taxon>Strigeidida</taxon>
        <taxon>Schistosomatoidea</taxon>
        <taxon>Schistosomatidae</taxon>
        <taxon>Schistosoma</taxon>
    </lineage>
</organism>
<evidence type="ECO:0000256" key="3">
    <source>
        <dbReference type="ARBA" id="ARBA00022695"/>
    </source>
</evidence>
<dbReference type="PANTHER" id="PTHR37984">
    <property type="entry name" value="PROTEIN CBG26694"/>
    <property type="match status" value="1"/>
</dbReference>
<evidence type="ECO:0000256" key="5">
    <source>
        <dbReference type="ARBA" id="ARBA00022759"/>
    </source>
</evidence>
<dbReference type="Proteomes" id="UP000050792">
    <property type="component" value="Unassembled WGS sequence"/>
</dbReference>
<protein>
    <recommendedName>
        <fullName evidence="8">Reverse transcriptase domain-containing protein</fullName>
    </recommendedName>
</protein>
<dbReference type="GO" id="GO:0004519">
    <property type="term" value="F:endonuclease activity"/>
    <property type="evidence" value="ECO:0007669"/>
    <property type="project" value="UniProtKB-KW"/>
</dbReference>
<evidence type="ECO:0000256" key="6">
    <source>
        <dbReference type="ARBA" id="ARBA00022801"/>
    </source>
</evidence>
<proteinExistence type="predicted"/>
<keyword evidence="7" id="KW-0695">RNA-directed DNA polymerase</keyword>
<evidence type="ECO:0000256" key="1">
    <source>
        <dbReference type="ARBA" id="ARBA00022670"/>
    </source>
</evidence>
<dbReference type="CDD" id="cd01647">
    <property type="entry name" value="RT_LTR"/>
    <property type="match status" value="1"/>
</dbReference>
<evidence type="ECO:0000259" key="8">
    <source>
        <dbReference type="PROSITE" id="PS50878"/>
    </source>
</evidence>
<dbReference type="GO" id="GO:0006508">
    <property type="term" value="P:proteolysis"/>
    <property type="evidence" value="ECO:0007669"/>
    <property type="project" value="UniProtKB-KW"/>
</dbReference>
<keyword evidence="3" id="KW-0548">Nucleotidyltransferase</keyword>
<evidence type="ECO:0000256" key="7">
    <source>
        <dbReference type="ARBA" id="ARBA00022918"/>
    </source>
</evidence>